<name>G0R4U7_ICHMU</name>
<dbReference type="GO" id="GO:0016857">
    <property type="term" value="F:racemase and epimerase activity, acting on carbohydrates and derivatives"/>
    <property type="evidence" value="ECO:0007669"/>
    <property type="project" value="InterPro"/>
</dbReference>
<dbReference type="Proteomes" id="UP000008983">
    <property type="component" value="Unassembled WGS sequence"/>
</dbReference>
<dbReference type="STRING" id="857967.G0R4U7"/>
<protein>
    <recommendedName>
        <fullName evidence="3">L-rhamnose mutarotase</fullName>
    </recommendedName>
</protein>
<evidence type="ECO:0000313" key="2">
    <source>
        <dbReference type="Proteomes" id="UP000008983"/>
    </source>
</evidence>
<accession>G0R4U7</accession>
<dbReference type="GeneID" id="14903569"/>
<gene>
    <name evidence="1" type="ORF">IMG5_194930</name>
</gene>
<dbReference type="SUPFAM" id="SSF54909">
    <property type="entry name" value="Dimeric alpha+beta barrel"/>
    <property type="match status" value="1"/>
</dbReference>
<dbReference type="AlphaFoldDB" id="G0R4U7"/>
<dbReference type="InterPro" id="IPR052996">
    <property type="entry name" value="Carb_Metab_Mutarotase"/>
</dbReference>
<dbReference type="Pfam" id="PF05336">
    <property type="entry name" value="rhaM"/>
    <property type="match status" value="1"/>
</dbReference>
<dbReference type="OrthoDB" id="9981546at2759"/>
<keyword evidence="2" id="KW-1185">Reference proteome</keyword>
<reference evidence="1 2" key="1">
    <citation type="submission" date="2011-07" db="EMBL/GenBank/DDBJ databases">
        <authorList>
            <person name="Coyne R."/>
            <person name="Brami D."/>
            <person name="Johnson J."/>
            <person name="Hostetler J."/>
            <person name="Hannick L."/>
            <person name="Clark T."/>
            <person name="Cassidy-Hanley D."/>
            <person name="Inman J."/>
        </authorList>
    </citation>
    <scope>NUCLEOTIDE SEQUENCE [LARGE SCALE GENOMIC DNA]</scope>
    <source>
        <strain evidence="1 2">G5</strain>
    </source>
</reference>
<dbReference type="OMA" id="LMWKYQQ"/>
<dbReference type="EMBL" id="GL984356">
    <property type="protein sequence ID" value="EGR27490.1"/>
    <property type="molecule type" value="Genomic_DNA"/>
</dbReference>
<proteinExistence type="predicted"/>
<organism evidence="1 2">
    <name type="scientific">Ichthyophthirius multifiliis</name>
    <name type="common">White spot disease agent</name>
    <name type="synonym">Ich</name>
    <dbReference type="NCBI Taxonomy" id="5932"/>
    <lineage>
        <taxon>Eukaryota</taxon>
        <taxon>Sar</taxon>
        <taxon>Alveolata</taxon>
        <taxon>Ciliophora</taxon>
        <taxon>Intramacronucleata</taxon>
        <taxon>Oligohymenophorea</taxon>
        <taxon>Hymenostomatida</taxon>
        <taxon>Ophryoglenina</taxon>
        <taxon>Ichthyophthirius</taxon>
    </lineage>
</organism>
<dbReference type="InterPro" id="IPR011008">
    <property type="entry name" value="Dimeric_a/b-barrel"/>
</dbReference>
<evidence type="ECO:0008006" key="3">
    <source>
        <dbReference type="Google" id="ProtNLM"/>
    </source>
</evidence>
<dbReference type="PANTHER" id="PTHR43239">
    <property type="entry name" value="UPF0734 PROTEIN DDB_G0273871/DDB_G0273177"/>
    <property type="match status" value="1"/>
</dbReference>
<sequence>MSNQDRIYYLTLDLKDDQNLIQLYEEHHKKIWPEITKGIKDSGVLNMQIYRVSTRLFMVMEVDEYFSFEKMEQMDKNNQKVQQWQNLMDQFQQRLPYAQNGEKWVLLQKIFDLKEQ</sequence>
<dbReference type="InterPro" id="IPR008000">
    <property type="entry name" value="Rham/fucose_mutarotase"/>
</dbReference>
<dbReference type="InParanoid" id="G0R4U7"/>
<dbReference type="Gene3D" id="3.30.70.100">
    <property type="match status" value="1"/>
</dbReference>
<evidence type="ECO:0000313" key="1">
    <source>
        <dbReference type="EMBL" id="EGR27490.1"/>
    </source>
</evidence>
<dbReference type="PANTHER" id="PTHR43239:SF1">
    <property type="entry name" value="UPF0734 PROTEIN DDB_G0273871_DDB_G0273177"/>
    <property type="match status" value="1"/>
</dbReference>
<dbReference type="RefSeq" id="XP_004024400.1">
    <property type="nucleotide sequence ID" value="XM_004024351.1"/>
</dbReference>